<evidence type="ECO:0000313" key="3">
    <source>
        <dbReference type="EMBL" id="SDH88513.1"/>
    </source>
</evidence>
<comment type="similarity">
    <text evidence="1">Belongs to the DprA/Smf family.</text>
</comment>
<evidence type="ECO:0000256" key="1">
    <source>
        <dbReference type="ARBA" id="ARBA00006525"/>
    </source>
</evidence>
<feature type="domain" description="Smf/DprA SLOG" evidence="2">
    <location>
        <begin position="48"/>
        <end position="256"/>
    </location>
</feature>
<gene>
    <name evidence="3" type="ORF">SAMN05421804_101119</name>
</gene>
<dbReference type="AlphaFoldDB" id="A0A1G8G276"/>
<dbReference type="Pfam" id="PF02481">
    <property type="entry name" value="DNA_processg_A"/>
    <property type="match status" value="1"/>
</dbReference>
<name>A0A1G8G276_9CLOT</name>
<evidence type="ECO:0000313" key="4">
    <source>
        <dbReference type="Proteomes" id="UP000183255"/>
    </source>
</evidence>
<dbReference type="Proteomes" id="UP000183255">
    <property type="component" value="Unassembled WGS sequence"/>
</dbReference>
<proteinExistence type="inferred from homology"/>
<sequence length="264" mass="29332">MERELYMSLSRKQRLFAAFSFGTYTEKRKMMFGDTVSPGNIRTGAEPFLLIGDEDYPEKLYDLSNPPLLLYYRGEKKLLKEAAVAVVGSRAPSAYGLKITKNIVRELSLYNITIISGGARGVDTAAHRTALQDGNTTICVLGCGLGIDYPKENAELFKSISTSGLLLSEYPRGFKPEKWTFPMRNRIIAALSEDIVVTEASMKSGSLHTATYGVEINREVHAVPHQAESPWGQGCNHLIELGAGILYNSRDFSEDFRKRHKGTE</sequence>
<dbReference type="InterPro" id="IPR057666">
    <property type="entry name" value="DrpA_SLOG"/>
</dbReference>
<dbReference type="PANTHER" id="PTHR43022:SF1">
    <property type="entry name" value="PROTEIN SMF"/>
    <property type="match status" value="1"/>
</dbReference>
<dbReference type="EMBL" id="FNDZ01000001">
    <property type="protein sequence ID" value="SDH88513.1"/>
    <property type="molecule type" value="Genomic_DNA"/>
</dbReference>
<dbReference type="InterPro" id="IPR003488">
    <property type="entry name" value="DprA"/>
</dbReference>
<dbReference type="RefSeq" id="WP_051651408.1">
    <property type="nucleotide sequence ID" value="NZ_DAMAXS010000055.1"/>
</dbReference>
<organism evidence="3 4">
    <name type="scientific">Proteiniclasticum ruminis</name>
    <dbReference type="NCBI Taxonomy" id="398199"/>
    <lineage>
        <taxon>Bacteria</taxon>
        <taxon>Bacillati</taxon>
        <taxon>Bacillota</taxon>
        <taxon>Clostridia</taxon>
        <taxon>Eubacteriales</taxon>
        <taxon>Clostridiaceae</taxon>
        <taxon>Proteiniclasticum</taxon>
    </lineage>
</organism>
<evidence type="ECO:0000259" key="2">
    <source>
        <dbReference type="Pfam" id="PF02481"/>
    </source>
</evidence>
<dbReference type="SUPFAM" id="SSF102405">
    <property type="entry name" value="MCP/YpsA-like"/>
    <property type="match status" value="1"/>
</dbReference>
<dbReference type="NCBIfam" id="TIGR00732">
    <property type="entry name" value="dprA"/>
    <property type="match status" value="1"/>
</dbReference>
<dbReference type="GO" id="GO:0009294">
    <property type="term" value="P:DNA-mediated transformation"/>
    <property type="evidence" value="ECO:0007669"/>
    <property type="project" value="InterPro"/>
</dbReference>
<dbReference type="Gene3D" id="3.40.50.450">
    <property type="match status" value="1"/>
</dbReference>
<dbReference type="PANTHER" id="PTHR43022">
    <property type="entry name" value="PROTEIN SMF"/>
    <property type="match status" value="1"/>
</dbReference>
<accession>A0A1G8G276</accession>
<protein>
    <submittedName>
        <fullName evidence="3">DNA processing protein</fullName>
    </submittedName>
</protein>
<reference evidence="3 4" key="1">
    <citation type="submission" date="2016-10" db="EMBL/GenBank/DDBJ databases">
        <authorList>
            <person name="de Groot N.N."/>
        </authorList>
    </citation>
    <scope>NUCLEOTIDE SEQUENCE [LARGE SCALE GENOMIC DNA]</scope>
    <source>
        <strain evidence="3 4">CGMCC 1.5058</strain>
    </source>
</reference>